<dbReference type="AlphaFoldDB" id="A0A0W0FJZ6"/>
<organism evidence="1 2">
    <name type="scientific">Moniliophthora roreri</name>
    <name type="common">Frosty pod rot fungus</name>
    <name type="synonym">Monilia roreri</name>
    <dbReference type="NCBI Taxonomy" id="221103"/>
    <lineage>
        <taxon>Eukaryota</taxon>
        <taxon>Fungi</taxon>
        <taxon>Dikarya</taxon>
        <taxon>Basidiomycota</taxon>
        <taxon>Agaricomycotina</taxon>
        <taxon>Agaricomycetes</taxon>
        <taxon>Agaricomycetidae</taxon>
        <taxon>Agaricales</taxon>
        <taxon>Marasmiineae</taxon>
        <taxon>Marasmiaceae</taxon>
        <taxon>Moniliophthora</taxon>
    </lineage>
</organism>
<reference evidence="1 2" key="1">
    <citation type="submission" date="2015-12" db="EMBL/GenBank/DDBJ databases">
        <title>Draft genome sequence of Moniliophthora roreri, the causal agent of frosty pod rot of cacao.</title>
        <authorList>
            <person name="Aime M.C."/>
            <person name="Diaz-Valderrama J.R."/>
            <person name="Kijpornyongpan T."/>
            <person name="Phillips-Mora W."/>
        </authorList>
    </citation>
    <scope>NUCLEOTIDE SEQUENCE [LARGE SCALE GENOMIC DNA]</scope>
    <source>
        <strain evidence="1 2">MCA 2952</strain>
    </source>
</reference>
<accession>A0A0W0FJZ6</accession>
<dbReference type="EMBL" id="LATX01001892">
    <property type="protein sequence ID" value="KTB36530.1"/>
    <property type="molecule type" value="Genomic_DNA"/>
</dbReference>
<evidence type="ECO:0000313" key="1">
    <source>
        <dbReference type="EMBL" id="KTB36530.1"/>
    </source>
</evidence>
<sequence length="25" mass="3009">MIKKKGAGKVYLSDQKKKHRDRVFF</sequence>
<evidence type="ECO:0000313" key="2">
    <source>
        <dbReference type="Proteomes" id="UP000054988"/>
    </source>
</evidence>
<name>A0A0W0FJZ6_MONRR</name>
<proteinExistence type="predicted"/>
<gene>
    <name evidence="1" type="ORF">WG66_10741</name>
</gene>
<protein>
    <submittedName>
        <fullName evidence="1">Uncharacterized protein</fullName>
    </submittedName>
</protein>
<dbReference type="Proteomes" id="UP000054988">
    <property type="component" value="Unassembled WGS sequence"/>
</dbReference>
<comment type="caution">
    <text evidence="1">The sequence shown here is derived from an EMBL/GenBank/DDBJ whole genome shotgun (WGS) entry which is preliminary data.</text>
</comment>